<dbReference type="CTD" id="6102911"/>
<dbReference type="FunFam" id="3.80.10.10:FF:001164">
    <property type="entry name" value="GH01279p"/>
    <property type="match status" value="1"/>
</dbReference>
<dbReference type="EMBL" id="CAAKNF010000196">
    <property type="protein sequence ID" value="VIO86448.1"/>
    <property type="molecule type" value="Genomic_DNA"/>
</dbReference>
<evidence type="ECO:0000256" key="3">
    <source>
        <dbReference type="SAM" id="SignalP"/>
    </source>
</evidence>
<dbReference type="RefSeq" id="XP_042929503.1">
    <property type="nucleotide sequence ID" value="XM_043073569.1"/>
</dbReference>
<evidence type="ECO:0000313" key="7">
    <source>
        <dbReference type="WBParaSite" id="Bm2770a.1"/>
    </source>
</evidence>
<reference evidence="4" key="2">
    <citation type="submission" date="2012-12" db="EMBL/GenBank/DDBJ databases">
        <authorList>
            <person name="Gao Y.W."/>
            <person name="Fan S.T."/>
            <person name="Sun H.T."/>
            <person name="Wang Z."/>
            <person name="Gao X.L."/>
            <person name="Li Y.G."/>
            <person name="Wang T.C."/>
            <person name="Zhang K."/>
            <person name="Xu W.W."/>
            <person name="Yu Z.J."/>
            <person name="Xia X.Z."/>
        </authorList>
    </citation>
    <scope>NUCLEOTIDE SEQUENCE</scope>
    <source>
        <strain evidence="4">FR3</strain>
    </source>
</reference>
<dbReference type="InterPro" id="IPR050333">
    <property type="entry name" value="SLRP"/>
</dbReference>
<organism evidence="6 7">
    <name type="scientific">Brugia malayi</name>
    <name type="common">Filarial nematode worm</name>
    <dbReference type="NCBI Taxonomy" id="6279"/>
    <lineage>
        <taxon>Eukaryota</taxon>
        <taxon>Metazoa</taxon>
        <taxon>Ecdysozoa</taxon>
        <taxon>Nematoda</taxon>
        <taxon>Chromadorea</taxon>
        <taxon>Rhabditida</taxon>
        <taxon>Spirurina</taxon>
        <taxon>Spiruromorpha</taxon>
        <taxon>Filarioidea</taxon>
        <taxon>Onchocercidae</taxon>
        <taxon>Brugia</taxon>
    </lineage>
</organism>
<reference evidence="4 6" key="1">
    <citation type="journal article" date="2007" name="Science">
        <title>Draft genome of the filarial nematode parasite Brugia malayi.</title>
        <authorList>
            <person name="Ghedin E."/>
            <person name="Wang S."/>
            <person name="Spiro D."/>
            <person name="Caler E."/>
            <person name="Zhao Q."/>
            <person name="Crabtree J."/>
            <person name="Allen J.E."/>
            <person name="Delcher A.L."/>
            <person name="Guiliano D.B."/>
            <person name="Miranda-Saavedra D."/>
            <person name="Angiuoli S.V."/>
            <person name="Creasy T."/>
            <person name="Amedeo P."/>
            <person name="Haas B."/>
            <person name="El-Sayed N.M."/>
            <person name="Wortman J.R."/>
            <person name="Feldblyum T."/>
            <person name="Tallon L."/>
            <person name="Schatz M."/>
            <person name="Shumway M."/>
            <person name="Koo H."/>
            <person name="Salzberg S.L."/>
            <person name="Schobel S."/>
            <person name="Pertea M."/>
            <person name="Pop M."/>
            <person name="White O."/>
            <person name="Barton G.J."/>
            <person name="Carlow C.K."/>
            <person name="Crawford M.J."/>
            <person name="Daub J."/>
            <person name="Dimmic M.W."/>
            <person name="Estes C.F."/>
            <person name="Foster J.M."/>
            <person name="Ganatra M."/>
            <person name="Gregory W.F."/>
            <person name="Johnson N.M."/>
            <person name="Jin J."/>
            <person name="Komuniecki R."/>
            <person name="Korf I."/>
            <person name="Kumar S."/>
            <person name="Laney S."/>
            <person name="Li B.W."/>
            <person name="Li W."/>
            <person name="Lindblom T.H."/>
            <person name="Lustigman S."/>
            <person name="Ma D."/>
            <person name="Maina C.V."/>
            <person name="Martin D.M."/>
            <person name="McCarter J.P."/>
            <person name="McReynolds L."/>
            <person name="Mitreva M."/>
            <person name="Nutman T.B."/>
            <person name="Parkinson J."/>
            <person name="Peregrin-Alvarez J.M."/>
            <person name="Poole C."/>
            <person name="Ren Q."/>
            <person name="Saunders L."/>
            <person name="Sluder A.E."/>
            <person name="Smith K."/>
            <person name="Stanke M."/>
            <person name="Unnasch T.R."/>
            <person name="Ware J."/>
            <person name="Wei A.D."/>
            <person name="Weil G."/>
            <person name="Williams D.J."/>
            <person name="Zhang Y."/>
            <person name="Williams S.A."/>
            <person name="Fraser-Liggett C."/>
            <person name="Slatko B."/>
            <person name="Blaxter M.L."/>
            <person name="Scott A.L."/>
        </authorList>
    </citation>
    <scope>NUCLEOTIDE SEQUENCE</scope>
    <source>
        <strain evidence="4 6">FR3</strain>
    </source>
</reference>
<evidence type="ECO:0000256" key="2">
    <source>
        <dbReference type="ARBA" id="ARBA00022737"/>
    </source>
</evidence>
<dbReference type="GeneID" id="6102911"/>
<feature type="signal peptide" evidence="3">
    <location>
        <begin position="1"/>
        <end position="19"/>
    </location>
</feature>
<reference evidence="5" key="3">
    <citation type="submission" date="2019-04" db="EMBL/GenBank/DDBJ databases">
        <authorList>
            <person name="Howe K."/>
            <person name="Paulini M."/>
            <person name="Williams G."/>
        </authorList>
    </citation>
    <scope>NUCLEOTIDE SEQUENCE [LARGE SCALE GENOMIC DNA]</scope>
    <source>
        <strain evidence="5">FR3</strain>
    </source>
</reference>
<dbReference type="GO" id="GO:0005615">
    <property type="term" value="C:extracellular space"/>
    <property type="evidence" value="ECO:0007669"/>
    <property type="project" value="EnsemblMetazoa"/>
</dbReference>
<evidence type="ECO:0000313" key="4">
    <source>
        <dbReference type="EMBL" id="CRZ25791.1"/>
    </source>
</evidence>
<dbReference type="AlphaFoldDB" id="A0A0K0J7D6"/>
<sequence length="603" mass="67889">MMHYRIILFFCVFVSSALAFCPTFLKNQTTCSCFAYIDGVVIRCSGQNGPAIVEQLKKTPTEIRELALEKANIVEIGRNAFRNLRIKKLILDNNRIRALHPQAFRGLESVMLELSISKNKLTAIPTDSLVGMRALRVLSLRCNNIGDIEAPAFQNTSSMIDLNLECNQICNIEGSVFNDVKDTLQNLILDNNCLSAVPSEALRGLDNLIGLHMKYNEIKQLNNMQLTNLSSLTILSLTGNKISTIESDFMPQAENLRYLYLGNNNLETIEQGVMHQFKQVQVIDMSYNYFTKITGDMFSGLEHLQHLNLEGNQIKDIAPGAFATTPLLLLWLRNNCLGSISPNLFQGTPFLRQVSLANNNIRTIEPLSFAHLANLHTLDLSHNKIHIIEPSAIIGSDYLMVRLQENPMVCLQDGFHVMNGKEAINLTTEPNLICQTNYTNNLEDICPKNSNVPQPPSCCLKSTSKADKTFSTLPLEIRTTPISATASTHETPNIHLNNVHSKKFNTERFLRLSQRPSGYRTSPFLRYRLPTHSKLSDTSILGKSSNSKAIQAERFPRLDKHLEKIRGQLPPYIRIESKDKEEFVEFVSDSHVNSVQTQDSKQQ</sequence>
<dbReference type="PANTHER" id="PTHR45712">
    <property type="entry name" value="AGAP008170-PA"/>
    <property type="match status" value="1"/>
</dbReference>
<dbReference type="PANTHER" id="PTHR45712:SF22">
    <property type="entry name" value="INSULIN-LIKE GROWTH FACTOR-BINDING PROTEIN COMPLEX ACID LABILE SUBUNIT"/>
    <property type="match status" value="1"/>
</dbReference>
<dbReference type="InterPro" id="IPR001611">
    <property type="entry name" value="Leu-rich_rpt"/>
</dbReference>
<accession>A0A4E9ET03</accession>
<protein>
    <submittedName>
        <fullName evidence="4">BMA-SYM-1</fullName>
    </submittedName>
    <submittedName>
        <fullName evidence="7">Leucine Rich Repeat family protein</fullName>
    </submittedName>
</protein>
<dbReference type="InterPro" id="IPR003591">
    <property type="entry name" value="Leu-rich_rpt_typical-subtyp"/>
</dbReference>
<keyword evidence="6" id="KW-1185">Reference proteome</keyword>
<dbReference type="OrthoDB" id="1055097at2759"/>
<proteinExistence type="predicted"/>
<dbReference type="InterPro" id="IPR032675">
    <property type="entry name" value="LRR_dom_sf"/>
</dbReference>
<keyword evidence="3" id="KW-0732">Signal</keyword>
<dbReference type="OMA" id="VNLACNQ"/>
<dbReference type="WBParaSite" id="Bm2770a.1">
    <property type="protein sequence ID" value="Bm2770a.1"/>
    <property type="gene ID" value="WBGene00223031"/>
</dbReference>
<keyword evidence="1" id="KW-0433">Leucine-rich repeat</keyword>
<gene>
    <name evidence="4 7" type="primary">Bma-sym-1</name>
    <name evidence="5" type="ORF">BM_BM2770</name>
    <name evidence="4" type="ORF">BM_Bm2770</name>
</gene>
<dbReference type="Proteomes" id="UP000006672">
    <property type="component" value="Unassembled WGS sequence"/>
</dbReference>
<dbReference type="FunCoup" id="A0A0K0J7D6">
    <property type="interactions" value="112"/>
</dbReference>
<dbReference type="SMART" id="SM00369">
    <property type="entry name" value="LRR_TYP"/>
    <property type="match status" value="11"/>
</dbReference>
<reference evidence="7" key="4">
    <citation type="submission" date="2019-12" db="UniProtKB">
        <authorList>
            <consortium name="WormBaseParasite"/>
        </authorList>
    </citation>
    <scope>IDENTIFICATION</scope>
</reference>
<keyword evidence="2" id="KW-0677">Repeat</keyword>
<feature type="chain" id="PRO_5023847886" evidence="3">
    <location>
        <begin position="20"/>
        <end position="603"/>
    </location>
</feature>
<dbReference type="Pfam" id="PF13855">
    <property type="entry name" value="LRR_8"/>
    <property type="match status" value="4"/>
</dbReference>
<name>A0A0K0J7D6_BRUMA</name>
<dbReference type="SUPFAM" id="SSF52058">
    <property type="entry name" value="L domain-like"/>
    <property type="match status" value="1"/>
</dbReference>
<dbReference type="KEGG" id="bmy:BM_BM2770"/>
<dbReference type="EMBL" id="LN857014">
    <property type="protein sequence ID" value="CRZ25791.1"/>
    <property type="molecule type" value="Genomic_DNA"/>
</dbReference>
<dbReference type="PROSITE" id="PS51450">
    <property type="entry name" value="LRR"/>
    <property type="match status" value="5"/>
</dbReference>
<dbReference type="SMART" id="SM00365">
    <property type="entry name" value="LRR_SD22"/>
    <property type="match status" value="4"/>
</dbReference>
<accession>A0A0K0J7D6</accession>
<evidence type="ECO:0000256" key="1">
    <source>
        <dbReference type="ARBA" id="ARBA00022614"/>
    </source>
</evidence>
<evidence type="ECO:0000313" key="6">
    <source>
        <dbReference type="Proteomes" id="UP000006672"/>
    </source>
</evidence>
<dbReference type="STRING" id="6279.A0A0K0J7D6"/>
<dbReference type="Gene3D" id="3.80.10.10">
    <property type="entry name" value="Ribonuclease Inhibitor"/>
    <property type="match status" value="3"/>
</dbReference>
<evidence type="ECO:0000313" key="5">
    <source>
        <dbReference type="EMBL" id="VIO86448.1"/>
    </source>
</evidence>